<reference evidence="2 3" key="1">
    <citation type="submission" date="2017-05" db="EMBL/GenBank/DDBJ databases">
        <authorList>
            <person name="Varghese N."/>
            <person name="Submissions S."/>
        </authorList>
    </citation>
    <scope>NUCLEOTIDE SEQUENCE [LARGE SCALE GENOMIC DNA]</scope>
    <source>
        <strain evidence="2 3">DSM 21194</strain>
    </source>
</reference>
<dbReference type="EMBL" id="FXTH01000002">
    <property type="protein sequence ID" value="SMO41756.1"/>
    <property type="molecule type" value="Genomic_DNA"/>
</dbReference>
<dbReference type="InterPro" id="IPR036291">
    <property type="entry name" value="NAD(P)-bd_dom_sf"/>
</dbReference>
<evidence type="ECO:0000313" key="2">
    <source>
        <dbReference type="EMBL" id="SMO41756.1"/>
    </source>
</evidence>
<dbReference type="Gene3D" id="3.40.50.720">
    <property type="entry name" value="NAD(P)-binding Rossmann-like Domain"/>
    <property type="match status" value="1"/>
</dbReference>
<evidence type="ECO:0000259" key="1">
    <source>
        <dbReference type="Pfam" id="PF01370"/>
    </source>
</evidence>
<gene>
    <name evidence="2" type="ORF">SAMN06265218_102166</name>
</gene>
<feature type="domain" description="NAD-dependent epimerase/dehydratase" evidence="1">
    <location>
        <begin position="13"/>
        <end position="236"/>
    </location>
</feature>
<sequence>MNGDSNAGFMEKVIVTGATGFIGRQTLPFLQRRGFDIHALTSRGKTGKAAGNATWHQVDIFDYERVRQLCMEVKAEKLLHLAWYDVPGDRMSSPENLAWVGASLHLVRSFIENGGQKIVQAGSCAEYDWRYGYCRERFTPTDPESFYGECKASLNKVVEGYCRQKGVHFASGRIFFVYGPHESENRLVAHVIKSLLAKRQASLTHSNQIRDYLHVADVAGALVALLASNVEGAVNIASGRPIVLRSMVDMIGRKLNAPEFISYGKRGNTKDRHPVVFADVNRLSKEVGWRPTYSLDDGIDATIDWWKENQKITMNNY</sequence>
<dbReference type="Proteomes" id="UP000317593">
    <property type="component" value="Unassembled WGS sequence"/>
</dbReference>
<evidence type="ECO:0000313" key="3">
    <source>
        <dbReference type="Proteomes" id="UP000317593"/>
    </source>
</evidence>
<accession>A0A521B3X1</accession>
<keyword evidence="3" id="KW-1185">Reference proteome</keyword>
<dbReference type="PANTHER" id="PTHR43245:SF13">
    <property type="entry name" value="UDP-D-APIOSE_UDP-D-XYLOSE SYNTHASE 2"/>
    <property type="match status" value="1"/>
</dbReference>
<dbReference type="OrthoDB" id="9803010at2"/>
<dbReference type="Pfam" id="PF01370">
    <property type="entry name" value="Epimerase"/>
    <property type="match status" value="1"/>
</dbReference>
<protein>
    <submittedName>
        <fullName evidence="2">Nucleoside-diphosphate-sugar epimerase</fullName>
    </submittedName>
</protein>
<dbReference type="InterPro" id="IPR001509">
    <property type="entry name" value="Epimerase_deHydtase"/>
</dbReference>
<dbReference type="PANTHER" id="PTHR43245">
    <property type="entry name" value="BIFUNCTIONAL POLYMYXIN RESISTANCE PROTEIN ARNA"/>
    <property type="match status" value="1"/>
</dbReference>
<dbReference type="SUPFAM" id="SSF51735">
    <property type="entry name" value="NAD(P)-binding Rossmann-fold domains"/>
    <property type="match status" value="1"/>
</dbReference>
<organism evidence="2 3">
    <name type="scientific">Fodinibius sediminis</name>
    <dbReference type="NCBI Taxonomy" id="1214077"/>
    <lineage>
        <taxon>Bacteria</taxon>
        <taxon>Pseudomonadati</taxon>
        <taxon>Balneolota</taxon>
        <taxon>Balneolia</taxon>
        <taxon>Balneolales</taxon>
        <taxon>Balneolaceae</taxon>
        <taxon>Fodinibius</taxon>
    </lineage>
</organism>
<dbReference type="InterPro" id="IPR050177">
    <property type="entry name" value="Lipid_A_modif_metabolic_enz"/>
</dbReference>
<name>A0A521B3X1_9BACT</name>
<dbReference type="AlphaFoldDB" id="A0A521B3X1"/>
<proteinExistence type="predicted"/>